<evidence type="ECO:0000313" key="12">
    <source>
        <dbReference type="EMBL" id="RMJ12773.1"/>
    </source>
</evidence>
<dbReference type="PANTHER" id="PTHR23323">
    <property type="entry name" value="VACUOLAR PROTEIN SORTING-ASSOCIATED PROTEIN"/>
    <property type="match status" value="1"/>
</dbReference>
<dbReference type="GO" id="GO:0005768">
    <property type="term" value="C:endosome"/>
    <property type="evidence" value="ECO:0007669"/>
    <property type="project" value="TreeGrafter"/>
</dbReference>
<evidence type="ECO:0000256" key="9">
    <source>
        <dbReference type="SAM" id="MobiDB-lite"/>
    </source>
</evidence>
<dbReference type="CDD" id="cd16462">
    <property type="entry name" value="RING-H2_Pep3p-like"/>
    <property type="match status" value="1"/>
</dbReference>
<evidence type="ECO:0000256" key="2">
    <source>
        <dbReference type="ARBA" id="ARBA00022723"/>
    </source>
</evidence>
<evidence type="ECO:0000256" key="4">
    <source>
        <dbReference type="ARBA" id="ARBA00022833"/>
    </source>
</evidence>
<dbReference type="GO" id="GO:0007033">
    <property type="term" value="P:vacuole organization"/>
    <property type="evidence" value="ECO:0007669"/>
    <property type="project" value="TreeGrafter"/>
</dbReference>
<feature type="domain" description="Pep3/Vps18 beta-propeller" evidence="10">
    <location>
        <begin position="21"/>
        <end position="390"/>
    </location>
</feature>
<dbReference type="GO" id="GO:0008270">
    <property type="term" value="F:zinc ion binding"/>
    <property type="evidence" value="ECO:0007669"/>
    <property type="project" value="UniProtKB-KW"/>
</dbReference>
<evidence type="ECO:0000256" key="6">
    <source>
        <dbReference type="ARBA" id="ARBA00029433"/>
    </source>
</evidence>
<feature type="coiled-coil region" evidence="8">
    <location>
        <begin position="811"/>
        <end position="845"/>
    </location>
</feature>
<dbReference type="Pfam" id="PF05131">
    <property type="entry name" value="Pep3_Vps18"/>
    <property type="match status" value="1"/>
</dbReference>
<evidence type="ECO:0000256" key="1">
    <source>
        <dbReference type="ARBA" id="ARBA00010454"/>
    </source>
</evidence>
<dbReference type="Pfam" id="PF26148">
    <property type="entry name" value="VPS18_RING_C"/>
    <property type="match status" value="1"/>
</dbReference>
<dbReference type="PANTHER" id="PTHR23323:SF26">
    <property type="entry name" value="VACUOLAR PROTEIN SORTING-ASSOCIATED PROTEIN 18 HOMOLOG"/>
    <property type="match status" value="1"/>
</dbReference>
<dbReference type="GO" id="GO:0030674">
    <property type="term" value="F:protein-macromolecule adaptor activity"/>
    <property type="evidence" value="ECO:0007669"/>
    <property type="project" value="TreeGrafter"/>
</dbReference>
<dbReference type="GO" id="GO:0007032">
    <property type="term" value="P:endosome organization"/>
    <property type="evidence" value="ECO:0007669"/>
    <property type="project" value="TreeGrafter"/>
</dbReference>
<dbReference type="GO" id="GO:0048284">
    <property type="term" value="P:organelle fusion"/>
    <property type="evidence" value="ECO:0007669"/>
    <property type="project" value="TreeGrafter"/>
</dbReference>
<dbReference type="PROSITE" id="PS50236">
    <property type="entry name" value="CHCR"/>
    <property type="match status" value="1"/>
</dbReference>
<keyword evidence="13" id="KW-1185">Reference proteome</keyword>
<dbReference type="GO" id="GO:0006886">
    <property type="term" value="P:intracellular protein transport"/>
    <property type="evidence" value="ECO:0007669"/>
    <property type="project" value="UniProtKB-UniRule"/>
</dbReference>
<dbReference type="InterPro" id="IPR007810">
    <property type="entry name" value="Pep3/Vps18_beta-prop"/>
</dbReference>
<evidence type="ECO:0000256" key="8">
    <source>
        <dbReference type="SAM" id="Coils"/>
    </source>
</evidence>
<feature type="domain" description="Pep3/Vps18 RING C-terminal" evidence="11">
    <location>
        <begin position="856"/>
        <end position="946"/>
    </location>
</feature>
<dbReference type="GO" id="GO:0030897">
    <property type="term" value="C:HOPS complex"/>
    <property type="evidence" value="ECO:0007669"/>
    <property type="project" value="TreeGrafter"/>
</dbReference>
<evidence type="ECO:0000256" key="5">
    <source>
        <dbReference type="ARBA" id="ARBA00023136"/>
    </source>
</evidence>
<dbReference type="GO" id="GO:0006904">
    <property type="term" value="P:vesicle docking involved in exocytosis"/>
    <property type="evidence" value="ECO:0007669"/>
    <property type="project" value="TreeGrafter"/>
</dbReference>
<proteinExistence type="inferred from homology"/>
<sequence length="963" mass="108754">MALDLQDGFVAANGVPDLEEPIFAIERVQLQFSVAADFVAAQVANNVIILALSNGRILRIDLERPEDIDDIDLPKKPSEVGVIRRMFLDPTASHLIICTALGENYYLHSQSKQPRPLGRLRGVSIESVAWNPSLPTASTREILIGASDGNIYEAFIETSKEFYKKEVKHLKNLHKLPDGPITGLWVDNLQDKSDLRRVVIATQSRLFHLVGRIGYGHDGSGSVYTRLFESEQPVVHELSRTSSTAPSSLVVSPDPPDSGPYDDNLPDRAYAWLSYQGVFHGRLLNGPVDNNLGSKVFSESKMLPKAQILTREGADRRPPTSEIIDAIALTQWHIVHLVGGRVVTTNRLTGKMVSEHDVIGQGQKPLGFSVDIQKNTFWLFTSEEIFEIVVRDEERNIWEIMTKLQQYEPALQHARTQLQKETVAAAYGDHLASKGHWLEAATIYGRSNKPFEDIALSIIDNNQPDALRKFLLTKLAALKRSAVMQRMMIAGWLIEVFMSKLNSLDDTINTQAELSENLNSTESQKLLESVRKEYRDFVDKYKNDLDRKMVYDVISSHGREGELLYFANAVNDYNYVLSYWVQRERWSEVLNVLKKQTDPEVFYMYSSVLMAHVAPDLVEILMRHSDLKPRKLIPAFLEYNRTFIGSPSAQNQAIRYLNYAVYQLNSKDAAVHNTLVSIYASHSSKDESGLLSYLQAQGDEPRYDPDFALRLCIQHHRTLSCVHIYTSMGQYLQAVDLALSHNEVELAAVIADRPMSNPQLRKRLWLAVARKVISQSNGIKTAIEFLKRCDLLKIEDLIPFFPDFVVIDDFKEEICAALEDYSRNIDNLKKEMDESSQTATNIKIDIAALDHRYAVVEPGEKCYTCGLPLLSRQFFVFPCQHSFHSDCLGRKVLEQAGVGKSSRIRELQMQIQKGLVSGTQRETVVAELDALVASACILCSDLAIKRIDEPFITHDDDVNEWAL</sequence>
<keyword evidence="5" id="KW-0472">Membrane</keyword>
<organism evidence="12 13">
    <name type="scientific">Fusarium kuroshium</name>
    <dbReference type="NCBI Taxonomy" id="2010991"/>
    <lineage>
        <taxon>Eukaryota</taxon>
        <taxon>Fungi</taxon>
        <taxon>Dikarya</taxon>
        <taxon>Ascomycota</taxon>
        <taxon>Pezizomycotina</taxon>
        <taxon>Sordariomycetes</taxon>
        <taxon>Hypocreomycetidae</taxon>
        <taxon>Hypocreales</taxon>
        <taxon>Nectriaceae</taxon>
        <taxon>Fusarium</taxon>
        <taxon>Fusarium solani species complex</taxon>
    </lineage>
</organism>
<evidence type="ECO:0000313" key="13">
    <source>
        <dbReference type="Proteomes" id="UP000277212"/>
    </source>
</evidence>
<dbReference type="InterPro" id="IPR000547">
    <property type="entry name" value="Clathrin_H-chain/VPS_repeat"/>
</dbReference>
<evidence type="ECO:0000256" key="3">
    <source>
        <dbReference type="ARBA" id="ARBA00022771"/>
    </source>
</evidence>
<dbReference type="STRING" id="2010991.A0A3M2S5D4"/>
<feature type="repeat" description="CHCR" evidence="7">
    <location>
        <begin position="621"/>
        <end position="781"/>
    </location>
</feature>
<dbReference type="InterPro" id="IPR058919">
    <property type="entry name" value="Pep3/Vps18_RING_C"/>
</dbReference>
<comment type="subcellular location">
    <subcellularLocation>
        <location evidence="6">Endomembrane system</location>
        <topology evidence="6">Peripheral membrane protein</topology>
        <orientation evidence="6">Cytoplasmic side</orientation>
    </subcellularLocation>
</comment>
<dbReference type="AlphaFoldDB" id="A0A3M2S5D4"/>
<dbReference type="EMBL" id="NKUJ01000125">
    <property type="protein sequence ID" value="RMJ12773.1"/>
    <property type="molecule type" value="Genomic_DNA"/>
</dbReference>
<name>A0A3M2S5D4_9HYPO</name>
<keyword evidence="3" id="KW-0863">Zinc-finger</keyword>
<reference evidence="12 13" key="1">
    <citation type="submission" date="2017-06" db="EMBL/GenBank/DDBJ databases">
        <title>Comparative genomic analysis of Ambrosia Fusariam Clade fungi.</title>
        <authorList>
            <person name="Stajich J.E."/>
            <person name="Carrillo J."/>
            <person name="Kijimoto T."/>
            <person name="Eskalen A."/>
            <person name="O'Donnell K."/>
            <person name="Kasson M."/>
        </authorList>
    </citation>
    <scope>NUCLEOTIDE SEQUENCE [LARGE SCALE GENOMIC DNA]</scope>
    <source>
        <strain evidence="12">UCR3666</strain>
    </source>
</reference>
<keyword evidence="2" id="KW-0479">Metal-binding</keyword>
<evidence type="ECO:0000256" key="7">
    <source>
        <dbReference type="PROSITE-ProRule" id="PRU01006"/>
    </source>
</evidence>
<gene>
    <name evidence="12" type="ORF">CDV36_007544</name>
</gene>
<comment type="similarity">
    <text evidence="1">Belongs to the VPS18 family.</text>
</comment>
<evidence type="ECO:0000259" key="10">
    <source>
        <dbReference type="Pfam" id="PF05131"/>
    </source>
</evidence>
<dbReference type="OrthoDB" id="1845386at2759"/>
<comment type="caution">
    <text evidence="12">The sequence shown here is derived from an EMBL/GenBank/DDBJ whole genome shotgun (WGS) entry which is preliminary data.</text>
</comment>
<accession>A0A3M2S5D4</accession>
<evidence type="ECO:0000259" key="11">
    <source>
        <dbReference type="Pfam" id="PF26148"/>
    </source>
</evidence>
<keyword evidence="4" id="KW-0862">Zinc</keyword>
<feature type="region of interest" description="Disordered" evidence="9">
    <location>
        <begin position="238"/>
        <end position="260"/>
    </location>
</feature>
<keyword evidence="8" id="KW-0175">Coiled coil</keyword>
<protein>
    <submittedName>
        <fullName evidence="12">Uncharacterized protein</fullName>
    </submittedName>
</protein>
<dbReference type="Proteomes" id="UP000277212">
    <property type="component" value="Unassembled WGS sequence"/>
</dbReference>